<dbReference type="Pfam" id="PF00768">
    <property type="entry name" value="Peptidase_S11"/>
    <property type="match status" value="1"/>
</dbReference>
<keyword evidence="12" id="KW-0645">Protease</keyword>
<dbReference type="PRINTS" id="PR00725">
    <property type="entry name" value="DADACBPTASE1"/>
</dbReference>
<dbReference type="RefSeq" id="WP_254673060.1">
    <property type="nucleotide sequence ID" value="NZ_JAMWDU010000001.1"/>
</dbReference>
<evidence type="ECO:0000256" key="2">
    <source>
        <dbReference type="ARBA" id="ARBA00022729"/>
    </source>
</evidence>
<dbReference type="InterPro" id="IPR012338">
    <property type="entry name" value="Beta-lactam/transpept-like"/>
</dbReference>
<keyword evidence="4" id="KW-0133">Cell shape</keyword>
<dbReference type="GO" id="GO:0008360">
    <property type="term" value="P:regulation of cell shape"/>
    <property type="evidence" value="ECO:0007669"/>
    <property type="project" value="UniProtKB-KW"/>
</dbReference>
<feature type="active site" evidence="7">
    <location>
        <position position="110"/>
    </location>
</feature>
<dbReference type="PANTHER" id="PTHR21581">
    <property type="entry name" value="D-ALANYL-D-ALANINE CARBOXYPEPTIDASE"/>
    <property type="match status" value="1"/>
</dbReference>
<dbReference type="InterPro" id="IPR001967">
    <property type="entry name" value="Peptidase_S11_N"/>
</dbReference>
<evidence type="ECO:0000256" key="10">
    <source>
        <dbReference type="SAM" id="SignalP"/>
    </source>
</evidence>
<dbReference type="GO" id="GO:0009002">
    <property type="term" value="F:serine-type D-Ala-D-Ala carboxypeptidase activity"/>
    <property type="evidence" value="ECO:0007669"/>
    <property type="project" value="InterPro"/>
</dbReference>
<sequence length="385" mass="40787">MTFLRRLALVLLVSFAGLAQSLANPILVVDRATLEVLYAEDAGQPWHPASLTKLMTAYVVFEELAKGTVTLETPVRISRNAFNQAPSKSGLPVDSAVSLKDALYILVVKSANDIAVAIAETVGGNEANFVAMMNNAAQRMGLSATHYVNPHGLHDPAQVTSARDLAIVGLYIEQSFPQYMPMFATGVVNLGKARLESNNGLLEGFVGTNGMKTGYVCASGLNIVATADRNGRRLMAVVLGGSSARDRNERAAGLMLDALAGRLRPTGQSVLALANATGVQPVDMRPRICGKEAKAYVAAQEAAFPMGLKDQPTYLSDEIMLSEYTAVDLGRIRTGIALPRPRPAHIPTVSAGSTVESAAIEDVLRPGIPVGGLNIAFPRPRPSDL</sequence>
<dbReference type="SUPFAM" id="SSF56601">
    <property type="entry name" value="beta-lactamase/transpeptidase-like"/>
    <property type="match status" value="1"/>
</dbReference>
<evidence type="ECO:0000256" key="3">
    <source>
        <dbReference type="ARBA" id="ARBA00022801"/>
    </source>
</evidence>
<keyword evidence="5" id="KW-0573">Peptidoglycan synthesis</keyword>
<evidence type="ECO:0000256" key="7">
    <source>
        <dbReference type="PIRSR" id="PIRSR618044-1"/>
    </source>
</evidence>
<organism evidence="12 13">
    <name type="scientific">Devosia ureilytica</name>
    <dbReference type="NCBI Taxonomy" id="2952754"/>
    <lineage>
        <taxon>Bacteria</taxon>
        <taxon>Pseudomonadati</taxon>
        <taxon>Pseudomonadota</taxon>
        <taxon>Alphaproteobacteria</taxon>
        <taxon>Hyphomicrobiales</taxon>
        <taxon>Devosiaceae</taxon>
        <taxon>Devosia</taxon>
    </lineage>
</organism>
<dbReference type="GO" id="GO:0009252">
    <property type="term" value="P:peptidoglycan biosynthetic process"/>
    <property type="evidence" value="ECO:0007669"/>
    <property type="project" value="UniProtKB-KW"/>
</dbReference>
<keyword evidence="13" id="KW-1185">Reference proteome</keyword>
<feature type="signal peptide" evidence="10">
    <location>
        <begin position="1"/>
        <end position="19"/>
    </location>
</feature>
<dbReference type="PANTHER" id="PTHR21581:SF6">
    <property type="entry name" value="TRAFFICKING PROTEIN PARTICLE COMPLEX SUBUNIT 12"/>
    <property type="match status" value="1"/>
</dbReference>
<evidence type="ECO:0000256" key="8">
    <source>
        <dbReference type="PIRSR" id="PIRSR618044-2"/>
    </source>
</evidence>
<proteinExistence type="inferred from homology"/>
<keyword evidence="3" id="KW-0378">Hydrolase</keyword>
<dbReference type="AlphaFoldDB" id="A0A9Q4FRD9"/>
<evidence type="ECO:0000256" key="9">
    <source>
        <dbReference type="RuleBase" id="RU004016"/>
    </source>
</evidence>
<dbReference type="InterPro" id="IPR018044">
    <property type="entry name" value="Peptidase_S11"/>
</dbReference>
<protein>
    <submittedName>
        <fullName evidence="12">D-alanyl-D-alanine carboxypeptidase</fullName>
    </submittedName>
</protein>
<keyword evidence="2 10" id="KW-0732">Signal</keyword>
<feature type="binding site" evidence="8">
    <location>
        <position position="212"/>
    </location>
    <ligand>
        <name>substrate</name>
    </ligand>
</feature>
<accession>A0A9Q4FRD9</accession>
<evidence type="ECO:0000256" key="5">
    <source>
        <dbReference type="ARBA" id="ARBA00022984"/>
    </source>
</evidence>
<reference evidence="12" key="1">
    <citation type="submission" date="2022-06" db="EMBL/GenBank/DDBJ databases">
        <title>Devosia sp. XJ19-45 genome assembly.</title>
        <authorList>
            <person name="Li B."/>
            <person name="Cai M."/>
            <person name="Nie G."/>
            <person name="Li W."/>
        </authorList>
    </citation>
    <scope>NUCLEOTIDE SEQUENCE</scope>
    <source>
        <strain evidence="12">XJ19-45</strain>
    </source>
</reference>
<evidence type="ECO:0000256" key="6">
    <source>
        <dbReference type="ARBA" id="ARBA00023316"/>
    </source>
</evidence>
<dbReference type="GO" id="GO:0006508">
    <property type="term" value="P:proteolysis"/>
    <property type="evidence" value="ECO:0007669"/>
    <property type="project" value="InterPro"/>
</dbReference>
<evidence type="ECO:0000313" key="12">
    <source>
        <dbReference type="EMBL" id="MCP8885730.1"/>
    </source>
</evidence>
<dbReference type="GO" id="GO:0071555">
    <property type="term" value="P:cell wall organization"/>
    <property type="evidence" value="ECO:0007669"/>
    <property type="project" value="UniProtKB-KW"/>
</dbReference>
<evidence type="ECO:0000256" key="4">
    <source>
        <dbReference type="ARBA" id="ARBA00022960"/>
    </source>
</evidence>
<gene>
    <name evidence="12" type="ORF">NF348_01275</name>
</gene>
<keyword evidence="6" id="KW-0961">Cell wall biogenesis/degradation</keyword>
<evidence type="ECO:0000313" key="13">
    <source>
        <dbReference type="Proteomes" id="UP001060275"/>
    </source>
</evidence>
<dbReference type="Gene3D" id="3.40.710.10">
    <property type="entry name" value="DD-peptidase/beta-lactamase superfamily"/>
    <property type="match status" value="1"/>
</dbReference>
<feature type="active site" description="Acyl-ester intermediate" evidence="7">
    <location>
        <position position="50"/>
    </location>
</feature>
<evidence type="ECO:0000259" key="11">
    <source>
        <dbReference type="Pfam" id="PF00768"/>
    </source>
</evidence>
<comment type="caution">
    <text evidence="12">The sequence shown here is derived from an EMBL/GenBank/DDBJ whole genome shotgun (WGS) entry which is preliminary data.</text>
</comment>
<feature type="chain" id="PRO_5040235084" evidence="10">
    <location>
        <begin position="20"/>
        <end position="385"/>
    </location>
</feature>
<feature type="active site" description="Proton acceptor" evidence="7">
    <location>
        <position position="53"/>
    </location>
</feature>
<keyword evidence="12" id="KW-0121">Carboxypeptidase</keyword>
<evidence type="ECO:0000256" key="1">
    <source>
        <dbReference type="ARBA" id="ARBA00007164"/>
    </source>
</evidence>
<dbReference type="Proteomes" id="UP001060275">
    <property type="component" value="Unassembled WGS sequence"/>
</dbReference>
<feature type="domain" description="Peptidase S11 D-alanyl-D-alanine carboxypeptidase A N-terminal" evidence="11">
    <location>
        <begin position="23"/>
        <end position="242"/>
    </location>
</feature>
<dbReference type="EMBL" id="JAMWDU010000001">
    <property type="protein sequence ID" value="MCP8885730.1"/>
    <property type="molecule type" value="Genomic_DNA"/>
</dbReference>
<name>A0A9Q4FRD9_9HYPH</name>
<comment type="similarity">
    <text evidence="1 9">Belongs to the peptidase S11 family.</text>
</comment>